<dbReference type="AlphaFoldDB" id="A0A7G5N2T5"/>
<dbReference type="EMBL" id="CP039126">
    <property type="protein sequence ID" value="QMW81178.1"/>
    <property type="molecule type" value="Genomic_DNA"/>
</dbReference>
<reference evidence="4 5" key="1">
    <citation type="submission" date="2019-04" db="EMBL/GenBank/DDBJ databases">
        <authorList>
            <person name="Schori C."/>
            <person name="Ahrens C."/>
        </authorList>
    </citation>
    <scope>NUCLEOTIDE SEQUENCE [LARGE SCALE GENOMIC DNA]</scope>
    <source>
        <strain evidence="4 5">DSM 2950</strain>
    </source>
</reference>
<dbReference type="GeneID" id="75053329"/>
<dbReference type="InterPro" id="IPR040680">
    <property type="entry name" value="DUF5643"/>
</dbReference>
<evidence type="ECO:0000259" key="3">
    <source>
        <dbReference type="Pfam" id="PF18705"/>
    </source>
</evidence>
<name>A0A7G5N2T5_9FIRM</name>
<protein>
    <submittedName>
        <fullName evidence="4">DUF4179 domain-containing protein</fullName>
    </submittedName>
</protein>
<evidence type="ECO:0000313" key="5">
    <source>
        <dbReference type="Proteomes" id="UP000515789"/>
    </source>
</evidence>
<evidence type="ECO:0000259" key="2">
    <source>
        <dbReference type="Pfam" id="PF13786"/>
    </source>
</evidence>
<evidence type="ECO:0000256" key="1">
    <source>
        <dbReference type="SAM" id="Phobius"/>
    </source>
</evidence>
<dbReference type="Pfam" id="PF18705">
    <property type="entry name" value="DUF5643"/>
    <property type="match status" value="1"/>
</dbReference>
<keyword evidence="1" id="KW-1133">Transmembrane helix</keyword>
<evidence type="ECO:0000313" key="4">
    <source>
        <dbReference type="EMBL" id="QMW81178.1"/>
    </source>
</evidence>
<proteinExistence type="predicted"/>
<feature type="domain" description="DUF4179" evidence="2">
    <location>
        <begin position="45"/>
        <end position="132"/>
    </location>
</feature>
<dbReference type="InterPro" id="IPR025436">
    <property type="entry name" value="DUF4179"/>
</dbReference>
<dbReference type="Gene3D" id="2.60.40.1630">
    <property type="entry name" value="bacillus anthracis domain"/>
    <property type="match status" value="1"/>
</dbReference>
<dbReference type="Pfam" id="PF13786">
    <property type="entry name" value="DUF4179"/>
    <property type="match status" value="1"/>
</dbReference>
<organism evidence="4 5">
    <name type="scientific">Blautia producta</name>
    <dbReference type="NCBI Taxonomy" id="33035"/>
    <lineage>
        <taxon>Bacteria</taxon>
        <taxon>Bacillati</taxon>
        <taxon>Bacillota</taxon>
        <taxon>Clostridia</taxon>
        <taxon>Lachnospirales</taxon>
        <taxon>Lachnospiraceae</taxon>
        <taxon>Blautia</taxon>
    </lineage>
</organism>
<feature type="transmembrane region" description="Helical" evidence="1">
    <location>
        <begin position="53"/>
        <end position="76"/>
    </location>
</feature>
<dbReference type="Proteomes" id="UP000515789">
    <property type="component" value="Chromosome"/>
</dbReference>
<gene>
    <name evidence="4" type="ORF">E5259_28435</name>
</gene>
<keyword evidence="1" id="KW-0812">Transmembrane</keyword>
<accession>A0A7G5N2T5</accession>
<feature type="domain" description="DUF5643" evidence="3">
    <location>
        <begin position="222"/>
        <end position="329"/>
    </location>
</feature>
<dbReference type="RefSeq" id="WP_018596161.1">
    <property type="nucleotide sequence ID" value="NZ_CABLBP010000027.1"/>
</dbReference>
<sequence length="345" mass="38258">MSSNIYELLNDVQTDMENYKAEEPDDIERKRWKKKAAKDIIGKGKKKRRWKPVAGVCAAAVILAVGVGSGPLHYVVQAAVKLISYDIASILGIKKDLEPYKTVIGKSVTSNGITITLNEVIVNEDEIIVSSTKEYDEKITDENKRFIGVNVYINGKSVSDSASGGEEQVGDNTIVSVSECDIKDVDLSQTFDFEIQYMDYDNMSATWEFEFSASGEELAQSTNTVQINKTFTLDDGTEVYLDKFTDNPLGQKIYFSTSTGNCDYDLVLRGTDDCGNAVEFTLSRWSNGVGRMNISTIDNGNLSDDATELYLTPYTVKFPEQSGKLSNDFKQAGEAFTIDIRPQQK</sequence>
<keyword evidence="1" id="KW-0472">Membrane</keyword>